<evidence type="ECO:0000313" key="2">
    <source>
        <dbReference type="EMBL" id="GKV24642.1"/>
    </source>
</evidence>
<name>A0AAV5KJ55_9ROSI</name>
<keyword evidence="1" id="KW-0732">Signal</keyword>
<comment type="caution">
    <text evidence="2">The sequence shown here is derived from an EMBL/GenBank/DDBJ whole genome shotgun (WGS) entry which is preliminary data.</text>
</comment>
<protein>
    <submittedName>
        <fullName evidence="2">Uncharacterized protein</fullName>
    </submittedName>
</protein>
<reference evidence="2 3" key="1">
    <citation type="journal article" date="2021" name="Commun. Biol.">
        <title>The genome of Shorea leprosula (Dipterocarpaceae) highlights the ecological relevance of drought in aseasonal tropical rainforests.</title>
        <authorList>
            <person name="Ng K.K.S."/>
            <person name="Kobayashi M.J."/>
            <person name="Fawcett J.A."/>
            <person name="Hatakeyama M."/>
            <person name="Paape T."/>
            <person name="Ng C.H."/>
            <person name="Ang C.C."/>
            <person name="Tnah L.H."/>
            <person name="Lee C.T."/>
            <person name="Nishiyama T."/>
            <person name="Sese J."/>
            <person name="O'Brien M.J."/>
            <person name="Copetti D."/>
            <person name="Mohd Noor M.I."/>
            <person name="Ong R.C."/>
            <person name="Putra M."/>
            <person name="Sireger I.Z."/>
            <person name="Indrioko S."/>
            <person name="Kosugi Y."/>
            <person name="Izuno A."/>
            <person name="Isagi Y."/>
            <person name="Lee S.L."/>
            <person name="Shimizu K.K."/>
        </authorList>
    </citation>
    <scope>NUCLEOTIDE SEQUENCE [LARGE SCALE GENOMIC DNA]</scope>
    <source>
        <strain evidence="2">214</strain>
    </source>
</reference>
<proteinExistence type="predicted"/>
<feature type="chain" id="PRO_5043585276" evidence="1">
    <location>
        <begin position="17"/>
        <end position="122"/>
    </location>
</feature>
<keyword evidence="3" id="KW-1185">Reference proteome</keyword>
<feature type="signal peptide" evidence="1">
    <location>
        <begin position="1"/>
        <end position="16"/>
    </location>
</feature>
<dbReference type="AlphaFoldDB" id="A0AAV5KJ55"/>
<sequence>MMQMWLLWWAKSTATTKNCADADAAATTTTITTTNSTETSPSCYGSCLRKLVRKVKKQGKAMLRAATAGRPNKFECQYDPSSYSLNFDTRIDDEDYYQFYAFSSRFAANPRTTSSTLEAGSH</sequence>
<evidence type="ECO:0000313" key="3">
    <source>
        <dbReference type="Proteomes" id="UP001054252"/>
    </source>
</evidence>
<accession>A0AAV5KJ55</accession>
<dbReference type="PANTHER" id="PTHR33168">
    <property type="entry name" value="STRESS INDUCED PROTEIN-RELATED"/>
    <property type="match status" value="1"/>
</dbReference>
<organism evidence="2 3">
    <name type="scientific">Rubroshorea leprosula</name>
    <dbReference type="NCBI Taxonomy" id="152421"/>
    <lineage>
        <taxon>Eukaryota</taxon>
        <taxon>Viridiplantae</taxon>
        <taxon>Streptophyta</taxon>
        <taxon>Embryophyta</taxon>
        <taxon>Tracheophyta</taxon>
        <taxon>Spermatophyta</taxon>
        <taxon>Magnoliopsida</taxon>
        <taxon>eudicotyledons</taxon>
        <taxon>Gunneridae</taxon>
        <taxon>Pentapetalae</taxon>
        <taxon>rosids</taxon>
        <taxon>malvids</taxon>
        <taxon>Malvales</taxon>
        <taxon>Dipterocarpaceae</taxon>
        <taxon>Rubroshorea</taxon>
    </lineage>
</organism>
<dbReference type="EMBL" id="BPVZ01000066">
    <property type="protein sequence ID" value="GKV24642.1"/>
    <property type="molecule type" value="Genomic_DNA"/>
</dbReference>
<dbReference type="Proteomes" id="UP001054252">
    <property type="component" value="Unassembled WGS sequence"/>
</dbReference>
<gene>
    <name evidence="2" type="ORF">SLEP1_g34227</name>
</gene>
<evidence type="ECO:0000256" key="1">
    <source>
        <dbReference type="SAM" id="SignalP"/>
    </source>
</evidence>